<name>A0A022RDK9_ERYGU</name>
<dbReference type="PANTHER" id="PTHR47568:SF2">
    <property type="entry name" value="E3 UBIQUITIN-PROTEIN LIGASE SP1-RELATED"/>
    <property type="match status" value="1"/>
</dbReference>
<dbReference type="InterPro" id="IPR044231">
    <property type="entry name" value="SP1/SPL1"/>
</dbReference>
<dbReference type="GO" id="GO:0061630">
    <property type="term" value="F:ubiquitin protein ligase activity"/>
    <property type="evidence" value="ECO:0007669"/>
    <property type="project" value="UniProtKB-EC"/>
</dbReference>
<dbReference type="GO" id="GO:0009941">
    <property type="term" value="C:chloroplast envelope"/>
    <property type="evidence" value="ECO:0000318"/>
    <property type="project" value="GO_Central"/>
</dbReference>
<keyword evidence="5 12" id="KW-0812">Transmembrane</keyword>
<dbReference type="KEGG" id="egt:105957260"/>
<evidence type="ECO:0000256" key="5">
    <source>
        <dbReference type="ARBA" id="ARBA00022692"/>
    </source>
</evidence>
<dbReference type="InterPro" id="IPR022170">
    <property type="entry name" value="MUL1-like"/>
</dbReference>
<evidence type="ECO:0000256" key="6">
    <source>
        <dbReference type="ARBA" id="ARBA00022723"/>
    </source>
</evidence>
<evidence type="ECO:0000256" key="3">
    <source>
        <dbReference type="ARBA" id="ARBA00012483"/>
    </source>
</evidence>
<keyword evidence="11 12" id="KW-0472">Membrane</keyword>
<dbReference type="EC" id="2.3.2.27" evidence="3"/>
<evidence type="ECO:0000256" key="11">
    <source>
        <dbReference type="ARBA" id="ARBA00023136"/>
    </source>
</evidence>
<dbReference type="Proteomes" id="UP000030748">
    <property type="component" value="Unassembled WGS sequence"/>
</dbReference>
<evidence type="ECO:0000256" key="8">
    <source>
        <dbReference type="ARBA" id="ARBA00022786"/>
    </source>
</evidence>
<evidence type="ECO:0000256" key="4">
    <source>
        <dbReference type="ARBA" id="ARBA00022679"/>
    </source>
</evidence>
<dbReference type="GO" id="GO:0004842">
    <property type="term" value="F:ubiquitin-protein transferase activity"/>
    <property type="evidence" value="ECO:0000318"/>
    <property type="project" value="GO_Central"/>
</dbReference>
<sequence length="306" mass="34004">MDWSKLKMDLSKLEIDLSKLEIDWSWLIPVEGTVCCVVSAVLYAGGALVQGEAKELDSVVRVSKLKDLSQLLDAASTVFPLVVAVTGLVSSDTPIECEYSGLKGVIVDNKEETHILRRNFRGVWKKESILPASVWNEVPWYLDDGTGRASVLDARSANTLTYAGLPMTCGGEVFERSIQSSIHEKIELDNGVKTLGVQKTERVLPTGTCLTVIGEVIKDETGAFAIQKPYRLPFYYISYRSVSEIIENLRSHSSVCMYASAAFGVMGGILIVRHAFRYMEYKKMQKREAELRRRLLAAAKQASNKQ</sequence>
<keyword evidence="4" id="KW-0808">Transferase</keyword>
<keyword evidence="6" id="KW-0479">Metal-binding</keyword>
<gene>
    <name evidence="14" type="ORF">MIMGU_mgv1a010644mg</name>
</gene>
<dbReference type="EMBL" id="KI630506">
    <property type="protein sequence ID" value="EYU38134.1"/>
    <property type="molecule type" value="Genomic_DNA"/>
</dbReference>
<dbReference type="STRING" id="4155.A0A022RDK9"/>
<evidence type="ECO:0000256" key="2">
    <source>
        <dbReference type="ARBA" id="ARBA00004141"/>
    </source>
</evidence>
<evidence type="ECO:0000256" key="7">
    <source>
        <dbReference type="ARBA" id="ARBA00022771"/>
    </source>
</evidence>
<keyword evidence="8" id="KW-0833">Ubl conjugation pathway</keyword>
<dbReference type="GO" id="GO:0016020">
    <property type="term" value="C:membrane"/>
    <property type="evidence" value="ECO:0007669"/>
    <property type="project" value="UniProtKB-SubCell"/>
</dbReference>
<evidence type="ECO:0000259" key="13">
    <source>
        <dbReference type="Pfam" id="PF12483"/>
    </source>
</evidence>
<feature type="domain" description="E3 Ubiquitin ligase MUL1-like" evidence="13">
    <location>
        <begin position="114"/>
        <end position="270"/>
    </location>
</feature>
<organism evidence="14 15">
    <name type="scientific">Erythranthe guttata</name>
    <name type="common">Yellow monkey flower</name>
    <name type="synonym">Mimulus guttatus</name>
    <dbReference type="NCBI Taxonomy" id="4155"/>
    <lineage>
        <taxon>Eukaryota</taxon>
        <taxon>Viridiplantae</taxon>
        <taxon>Streptophyta</taxon>
        <taxon>Embryophyta</taxon>
        <taxon>Tracheophyta</taxon>
        <taxon>Spermatophyta</taxon>
        <taxon>Magnoliopsida</taxon>
        <taxon>eudicotyledons</taxon>
        <taxon>Gunneridae</taxon>
        <taxon>Pentapetalae</taxon>
        <taxon>asterids</taxon>
        <taxon>lamiids</taxon>
        <taxon>Lamiales</taxon>
        <taxon>Phrymaceae</taxon>
        <taxon>Erythranthe</taxon>
    </lineage>
</organism>
<evidence type="ECO:0000256" key="9">
    <source>
        <dbReference type="ARBA" id="ARBA00022833"/>
    </source>
</evidence>
<protein>
    <recommendedName>
        <fullName evidence="3">RING-type E3 ubiquitin transferase</fullName>
        <ecNumber evidence="3">2.3.2.27</ecNumber>
    </recommendedName>
</protein>
<accession>A0A022RDK9</accession>
<dbReference type="OrthoDB" id="66726at2759"/>
<keyword evidence="10 12" id="KW-1133">Transmembrane helix</keyword>
<evidence type="ECO:0000256" key="10">
    <source>
        <dbReference type="ARBA" id="ARBA00022989"/>
    </source>
</evidence>
<feature type="transmembrane region" description="Helical" evidence="12">
    <location>
        <begin position="257"/>
        <end position="276"/>
    </location>
</feature>
<comment type="catalytic activity">
    <reaction evidence="1">
        <text>S-ubiquitinyl-[E2 ubiquitin-conjugating enzyme]-L-cysteine + [acceptor protein]-L-lysine = [E2 ubiquitin-conjugating enzyme]-L-cysteine + N(6)-ubiquitinyl-[acceptor protein]-L-lysine.</text>
        <dbReference type="EC" id="2.3.2.27"/>
    </reaction>
</comment>
<dbReference type="Pfam" id="PF12483">
    <property type="entry name" value="GIDE"/>
    <property type="match status" value="1"/>
</dbReference>
<dbReference type="PhylomeDB" id="A0A022RDK9"/>
<keyword evidence="7" id="KW-0863">Zinc-finger</keyword>
<dbReference type="AlphaFoldDB" id="A0A022RDK9"/>
<dbReference type="GO" id="GO:0008270">
    <property type="term" value="F:zinc ion binding"/>
    <property type="evidence" value="ECO:0007669"/>
    <property type="project" value="UniProtKB-KW"/>
</dbReference>
<evidence type="ECO:0000256" key="1">
    <source>
        <dbReference type="ARBA" id="ARBA00000900"/>
    </source>
</evidence>
<evidence type="ECO:0000313" key="14">
    <source>
        <dbReference type="EMBL" id="EYU38134.1"/>
    </source>
</evidence>
<keyword evidence="9" id="KW-0862">Zinc</keyword>
<reference evidence="14 15" key="1">
    <citation type="journal article" date="2013" name="Proc. Natl. Acad. Sci. U.S.A.">
        <title>Fine-scale variation in meiotic recombination in Mimulus inferred from population shotgun sequencing.</title>
        <authorList>
            <person name="Hellsten U."/>
            <person name="Wright K.M."/>
            <person name="Jenkins J."/>
            <person name="Shu S."/>
            <person name="Yuan Y."/>
            <person name="Wessler S.R."/>
            <person name="Schmutz J."/>
            <person name="Willis J.H."/>
            <person name="Rokhsar D.S."/>
        </authorList>
    </citation>
    <scope>NUCLEOTIDE SEQUENCE [LARGE SCALE GENOMIC DNA]</scope>
    <source>
        <strain evidence="15">cv. DUN x IM62</strain>
    </source>
</reference>
<comment type="subcellular location">
    <subcellularLocation>
        <location evidence="2">Membrane</location>
        <topology evidence="2">Multi-pass membrane protein</topology>
    </subcellularLocation>
</comment>
<evidence type="ECO:0000256" key="12">
    <source>
        <dbReference type="SAM" id="Phobius"/>
    </source>
</evidence>
<dbReference type="GO" id="GO:0016567">
    <property type="term" value="P:protein ubiquitination"/>
    <property type="evidence" value="ECO:0007669"/>
    <property type="project" value="InterPro"/>
</dbReference>
<dbReference type="eggNOG" id="KOG1571">
    <property type="taxonomic scope" value="Eukaryota"/>
</dbReference>
<dbReference type="GO" id="GO:1904215">
    <property type="term" value="P:regulation of protein import into chloroplast stroma"/>
    <property type="evidence" value="ECO:0000318"/>
    <property type="project" value="GO_Central"/>
</dbReference>
<evidence type="ECO:0000313" key="15">
    <source>
        <dbReference type="Proteomes" id="UP000030748"/>
    </source>
</evidence>
<keyword evidence="15" id="KW-1185">Reference proteome</keyword>
<proteinExistence type="predicted"/>
<dbReference type="PANTHER" id="PTHR47568">
    <property type="match status" value="1"/>
</dbReference>